<accession>A0A0U1NVG9</accession>
<keyword evidence="2" id="KW-0378">Hydrolase</keyword>
<dbReference type="EMBL" id="CVRB01000002">
    <property type="protein sequence ID" value="CRK82016.1"/>
    <property type="molecule type" value="Genomic_DNA"/>
</dbReference>
<keyword evidence="6" id="KW-1185">Reference proteome</keyword>
<dbReference type="STRING" id="1499688.BN000_01936"/>
<evidence type="ECO:0000256" key="1">
    <source>
        <dbReference type="ARBA" id="ARBA00008061"/>
    </source>
</evidence>
<dbReference type="SUPFAM" id="SSF51445">
    <property type="entry name" value="(Trans)glycosidases"/>
    <property type="match status" value="1"/>
</dbReference>
<dbReference type="CDD" id="cd11338">
    <property type="entry name" value="AmyAc_CMD"/>
    <property type="match status" value="1"/>
</dbReference>
<dbReference type="GO" id="GO:0005975">
    <property type="term" value="P:carbohydrate metabolic process"/>
    <property type="evidence" value="ECO:0007669"/>
    <property type="project" value="InterPro"/>
</dbReference>
<dbReference type="Gene3D" id="3.20.20.80">
    <property type="entry name" value="Glycosidases"/>
    <property type="match status" value="1"/>
</dbReference>
<evidence type="ECO:0000313" key="6">
    <source>
        <dbReference type="Proteomes" id="UP000199087"/>
    </source>
</evidence>
<evidence type="ECO:0000256" key="2">
    <source>
        <dbReference type="ARBA" id="ARBA00022801"/>
    </source>
</evidence>
<evidence type="ECO:0000313" key="5">
    <source>
        <dbReference type="EMBL" id="CRK82016.1"/>
    </source>
</evidence>
<keyword evidence="3" id="KW-0326">Glycosidase</keyword>
<dbReference type="Gene3D" id="2.60.40.10">
    <property type="entry name" value="Immunoglobulins"/>
    <property type="match status" value="1"/>
</dbReference>
<gene>
    <name evidence="5" type="ORF">BN000_01936</name>
</gene>
<dbReference type="Pfam" id="PF00128">
    <property type="entry name" value="Alpha-amylase"/>
    <property type="match status" value="1"/>
</dbReference>
<name>A0A0U1NVG9_9BACI</name>
<proteinExistence type="inferred from homology"/>
<reference evidence="6" key="1">
    <citation type="submission" date="2015-05" db="EMBL/GenBank/DDBJ databases">
        <authorList>
            <person name="Urmite Genomes"/>
        </authorList>
    </citation>
    <scope>NUCLEOTIDE SEQUENCE [LARGE SCALE GENOMIC DNA]</scope>
    <source>
        <strain evidence="6">LF1</strain>
    </source>
</reference>
<dbReference type="Pfam" id="PF16657">
    <property type="entry name" value="Malt_amylase_C"/>
    <property type="match status" value="1"/>
</dbReference>
<dbReference type="Gene3D" id="2.60.40.1180">
    <property type="entry name" value="Golgi alpha-mannosidase II"/>
    <property type="match status" value="1"/>
</dbReference>
<sequence>MKWVTILFKEAIYHRPKDNYAYVCTNGELHIRLRTKKDDVKEVSLVHGDPYDWNGKQWQIKTTIMKKSGSDQLFDYWFASVTPPFKRLRYGFILKNDRESTCYTEKGYYPEPPVDDTAYYFCFPFLNNADIFRAPDWVKDTVWYQIFPERFANGNKNINPEEALPWGSTAPSPTNFFGGDIEGVMKRIPYLEDLGISGIYFTPIFKAYSNHKYDTIDYLEIDPQFGTKETFKELIDVCHKNGIKVMLDAVFNHSGFYFPQFQDVLMNGEHSRFKNWFHVHEFPLVTEPKPNYDTFAFTPFMPKLNTENPEVKEYLLEVGRYWVREFNIDGWRLDVANEVDHAFWREFRREVKAIKSDLYILGEIWHDSMPWLRGDQFDAVMNYPFTTNILNLFGRQTITSKEFVENMTNVIHMYPANVNEVSFNLVGSHDTPRILTECGNDIDRVKQVFALLLSFIGTPCIYYGDEIGLTGAQDPGCRKCMEWDENKQNRDLFEHIQKLIRLRRENPLLSNEGKISFISPEYHEKCLAFVKSNGKSSIIVVLNTCSEKVEYTIPFDFKGKTVKSLWNDEEISLTDEDLTIQIQGNGFAILKF</sequence>
<dbReference type="InterPro" id="IPR032091">
    <property type="entry name" value="Malt_amylase-like_C"/>
</dbReference>
<dbReference type="InterPro" id="IPR045857">
    <property type="entry name" value="O16G_dom_2"/>
</dbReference>
<dbReference type="InterPro" id="IPR017853">
    <property type="entry name" value="GH"/>
</dbReference>
<dbReference type="SUPFAM" id="SSF51011">
    <property type="entry name" value="Glycosyl hydrolase domain"/>
    <property type="match status" value="1"/>
</dbReference>
<dbReference type="PANTHER" id="PTHR10357">
    <property type="entry name" value="ALPHA-AMYLASE FAMILY MEMBER"/>
    <property type="match status" value="1"/>
</dbReference>
<dbReference type="InterPro" id="IPR013780">
    <property type="entry name" value="Glyco_hydro_b"/>
</dbReference>
<dbReference type="InterPro" id="IPR004185">
    <property type="entry name" value="Glyco_hydro_13_lg-like_dom"/>
</dbReference>
<dbReference type="InterPro" id="IPR013783">
    <property type="entry name" value="Ig-like_fold"/>
</dbReference>
<protein>
    <submittedName>
        <fullName evidence="5">Alpha amylase</fullName>
    </submittedName>
</protein>
<dbReference type="PANTHER" id="PTHR10357:SF210">
    <property type="entry name" value="MALTODEXTRIN GLUCOSIDASE"/>
    <property type="match status" value="1"/>
</dbReference>
<evidence type="ECO:0000256" key="3">
    <source>
        <dbReference type="ARBA" id="ARBA00023295"/>
    </source>
</evidence>
<dbReference type="CDD" id="cd02857">
    <property type="entry name" value="E_set_CDase_PDE_N"/>
    <property type="match status" value="1"/>
</dbReference>
<dbReference type="GO" id="GO:0004553">
    <property type="term" value="F:hydrolase activity, hydrolyzing O-glycosyl compounds"/>
    <property type="evidence" value="ECO:0007669"/>
    <property type="project" value="InterPro"/>
</dbReference>
<evidence type="ECO:0000259" key="4">
    <source>
        <dbReference type="SMART" id="SM00642"/>
    </source>
</evidence>
<dbReference type="AlphaFoldDB" id="A0A0U1NVG9"/>
<comment type="similarity">
    <text evidence="1">Belongs to the glycosyl hydrolase 13 family.</text>
</comment>
<dbReference type="Proteomes" id="UP000199087">
    <property type="component" value="Unassembled WGS sequence"/>
</dbReference>
<dbReference type="Gene3D" id="3.90.400.10">
    <property type="entry name" value="Oligo-1,6-glucosidase, Domain 2"/>
    <property type="match status" value="1"/>
</dbReference>
<organism evidence="5 6">
    <name type="scientific">Neobacillus massiliamazoniensis</name>
    <dbReference type="NCBI Taxonomy" id="1499688"/>
    <lineage>
        <taxon>Bacteria</taxon>
        <taxon>Bacillati</taxon>
        <taxon>Bacillota</taxon>
        <taxon>Bacilli</taxon>
        <taxon>Bacillales</taxon>
        <taxon>Bacillaceae</taxon>
        <taxon>Neobacillus</taxon>
    </lineage>
</organism>
<feature type="domain" description="Glycosyl hydrolase family 13 catalytic" evidence="4">
    <location>
        <begin position="145"/>
        <end position="503"/>
    </location>
</feature>
<dbReference type="InterPro" id="IPR006047">
    <property type="entry name" value="GH13_cat_dom"/>
</dbReference>
<dbReference type="Pfam" id="PF02903">
    <property type="entry name" value="Alpha-amylase_N"/>
    <property type="match status" value="1"/>
</dbReference>
<dbReference type="SMART" id="SM00642">
    <property type="entry name" value="Aamy"/>
    <property type="match status" value="1"/>
</dbReference>